<dbReference type="EMBL" id="JQFK01001927">
    <property type="protein sequence ID" value="KGK32721.1"/>
    <property type="molecule type" value="Genomic_DNA"/>
</dbReference>
<name>A0A099NJH6_PICKU</name>
<dbReference type="InterPro" id="IPR035892">
    <property type="entry name" value="C2_domain_sf"/>
</dbReference>
<dbReference type="HOGENOM" id="CLU_2151716_0_0_1"/>
<proteinExistence type="predicted"/>
<dbReference type="SUPFAM" id="SSF49562">
    <property type="entry name" value="C2 domain (Calcium/lipid-binding domain, CaLB)"/>
    <property type="match status" value="1"/>
</dbReference>
<accession>A0A099NJH6</accession>
<comment type="caution">
    <text evidence="1">The sequence shown here is derived from an EMBL/GenBank/DDBJ whole genome shotgun (WGS) entry which is preliminary data.</text>
</comment>
<dbReference type="VEuPathDB" id="FungiDB:C5L36_0B06630"/>
<dbReference type="Proteomes" id="UP000029867">
    <property type="component" value="Unassembled WGS sequence"/>
</dbReference>
<dbReference type="AlphaFoldDB" id="A0A099NJH6"/>
<evidence type="ECO:0000313" key="3">
    <source>
        <dbReference type="Proteomes" id="UP000029867"/>
    </source>
</evidence>
<feature type="non-terminal residue" evidence="1">
    <location>
        <position position="1"/>
    </location>
</feature>
<reference evidence="1" key="2">
    <citation type="submission" date="2014-08" db="EMBL/GenBank/DDBJ databases">
        <title>Exploiting Issatchenkia orientalis SD108 for Succinic Acid Production.</title>
        <authorList>
            <person name="Xiao H."/>
            <person name="Shao Z."/>
            <person name="Jiang Y."/>
            <person name="Dole S."/>
            <person name="Zhao H."/>
        </authorList>
    </citation>
    <scope>NUCLEOTIDE SEQUENCE [LARGE SCALE GENOMIC DNA]</scope>
    <source>
        <strain evidence="1">SD108</strain>
    </source>
</reference>
<evidence type="ECO:0008006" key="4">
    <source>
        <dbReference type="Google" id="ProtNLM"/>
    </source>
</evidence>
<gene>
    <name evidence="2" type="ORF">JL09_g6672</name>
    <name evidence="1" type="ORF">JL09_g6673</name>
</gene>
<feature type="non-terminal residue" evidence="1">
    <location>
        <position position="112"/>
    </location>
</feature>
<evidence type="ECO:0000313" key="1">
    <source>
        <dbReference type="EMBL" id="KGK32720.1"/>
    </source>
</evidence>
<sequence>DNTNERTDYFVCLNNIQQLFDYLESLESKKEVLQISEYLNRLGQVKNKSSTKYVSILIKNAENIEDSKGSPISTKVRLSGLVNDETRVIVKDYNPDWMEEFNIVTELKGTAN</sequence>
<dbReference type="EMBL" id="JQFK01001928">
    <property type="protein sequence ID" value="KGK32720.1"/>
    <property type="molecule type" value="Genomic_DNA"/>
</dbReference>
<evidence type="ECO:0000313" key="2">
    <source>
        <dbReference type="EMBL" id="KGK32721.1"/>
    </source>
</evidence>
<reference evidence="3" key="1">
    <citation type="journal article" date="2014" name="Microb. Cell Fact.">
        <title>Exploiting Issatchenkia orientalis SD108 for succinic acid production.</title>
        <authorList>
            <person name="Xiao H."/>
            <person name="Shao Z."/>
            <person name="Jiang Y."/>
            <person name="Dole S."/>
            <person name="Zhao H."/>
        </authorList>
    </citation>
    <scope>NUCLEOTIDE SEQUENCE [LARGE SCALE GENOMIC DNA]</scope>
    <source>
        <strain evidence="3">SD108</strain>
    </source>
</reference>
<protein>
    <recommendedName>
        <fullName evidence="4">C2 domain-containing protein</fullName>
    </recommendedName>
</protein>
<organism evidence="1 3">
    <name type="scientific">Pichia kudriavzevii</name>
    <name type="common">Yeast</name>
    <name type="synonym">Issatchenkia orientalis</name>
    <dbReference type="NCBI Taxonomy" id="4909"/>
    <lineage>
        <taxon>Eukaryota</taxon>
        <taxon>Fungi</taxon>
        <taxon>Dikarya</taxon>
        <taxon>Ascomycota</taxon>
        <taxon>Saccharomycotina</taxon>
        <taxon>Pichiomycetes</taxon>
        <taxon>Pichiales</taxon>
        <taxon>Pichiaceae</taxon>
        <taxon>Pichia</taxon>
    </lineage>
</organism>